<organism evidence="1">
    <name type="scientific">uncultured marine virus</name>
    <dbReference type="NCBI Taxonomy" id="186617"/>
    <lineage>
        <taxon>Viruses</taxon>
        <taxon>environmental samples</taxon>
    </lineage>
</organism>
<sequence>MAKSDSFFIRATLQTTDDNAFYQESIDLGAYVDALGKSVLRIHNIAVSMTDSSGGTPDMEAGGAAGEAKNASTSFQLTTQTQSTLILASNKSVIAGGLVCASNLDNAQAGPSIVSDQFDNLPQLWTNGYLVAVDTIYLGGSSSTNWVDDVYITVTMECTVETMSQAAAMALALSQQ</sequence>
<name>S4TE37_9VIRU</name>
<evidence type="ECO:0000313" key="1">
    <source>
        <dbReference type="EMBL" id="AGA18316.1"/>
    </source>
</evidence>
<dbReference type="EMBL" id="JX904252">
    <property type="protein sequence ID" value="AGA18316.1"/>
    <property type="molecule type" value="Genomic_DNA"/>
</dbReference>
<proteinExistence type="predicted"/>
<protein>
    <submittedName>
        <fullName evidence="1">Uncharacterized protein</fullName>
    </submittedName>
</protein>
<accession>S4TE37</accession>
<reference evidence="1" key="1">
    <citation type="journal article" date="2013" name="ISME J.">
        <title>Previously unknown and highly divergent ssDNA viruses populate the oceans.</title>
        <authorList>
            <person name="Labonte J.M."/>
            <person name="Suttle C.A."/>
        </authorList>
    </citation>
    <scope>NUCLEOTIDE SEQUENCE</scope>
</reference>